<gene>
    <name evidence="2" type="ORF">KC19_8G056700</name>
</gene>
<evidence type="ECO:0000313" key="3">
    <source>
        <dbReference type="Proteomes" id="UP000822688"/>
    </source>
</evidence>
<name>A0A8T0GYV1_CERPU</name>
<reference evidence="2" key="1">
    <citation type="submission" date="2020-06" db="EMBL/GenBank/DDBJ databases">
        <title>WGS assembly of Ceratodon purpureus strain R40.</title>
        <authorList>
            <person name="Carey S.B."/>
            <person name="Jenkins J."/>
            <person name="Shu S."/>
            <person name="Lovell J.T."/>
            <person name="Sreedasyam A."/>
            <person name="Maumus F."/>
            <person name="Tiley G.P."/>
            <person name="Fernandez-Pozo N."/>
            <person name="Barry K."/>
            <person name="Chen C."/>
            <person name="Wang M."/>
            <person name="Lipzen A."/>
            <person name="Daum C."/>
            <person name="Saski C.A."/>
            <person name="Payton A.C."/>
            <person name="Mcbreen J.C."/>
            <person name="Conrad R.E."/>
            <person name="Kollar L.M."/>
            <person name="Olsson S."/>
            <person name="Huttunen S."/>
            <person name="Landis J.B."/>
            <person name="Wickett N.J."/>
            <person name="Johnson M.G."/>
            <person name="Rensing S.A."/>
            <person name="Grimwood J."/>
            <person name="Schmutz J."/>
            <person name="Mcdaniel S.F."/>
        </authorList>
    </citation>
    <scope>NUCLEOTIDE SEQUENCE</scope>
    <source>
        <strain evidence="2">R40</strain>
    </source>
</reference>
<accession>A0A8T0GYV1</accession>
<keyword evidence="3" id="KW-1185">Reference proteome</keyword>
<comment type="caution">
    <text evidence="2">The sequence shown here is derived from an EMBL/GenBank/DDBJ whole genome shotgun (WGS) entry which is preliminary data.</text>
</comment>
<sequence length="105" mass="11812">MCRHSSSVPTILRNDKTPLEQTHIHLHTQTKITIMPIQPQNSFTPRRRNPEEIQTCLTRRVRSAPPLHLNPTLPDQNLAAPSTSTPPPPTAHPNHNLGRPTSTRN</sequence>
<feature type="region of interest" description="Disordered" evidence="1">
    <location>
        <begin position="60"/>
        <end position="105"/>
    </location>
</feature>
<proteinExistence type="predicted"/>
<protein>
    <submittedName>
        <fullName evidence="2">Uncharacterized protein</fullName>
    </submittedName>
</protein>
<dbReference type="Proteomes" id="UP000822688">
    <property type="component" value="Chromosome 8"/>
</dbReference>
<dbReference type="AlphaFoldDB" id="A0A8T0GYV1"/>
<organism evidence="2 3">
    <name type="scientific">Ceratodon purpureus</name>
    <name type="common">Fire moss</name>
    <name type="synonym">Dicranum purpureum</name>
    <dbReference type="NCBI Taxonomy" id="3225"/>
    <lineage>
        <taxon>Eukaryota</taxon>
        <taxon>Viridiplantae</taxon>
        <taxon>Streptophyta</taxon>
        <taxon>Embryophyta</taxon>
        <taxon>Bryophyta</taxon>
        <taxon>Bryophytina</taxon>
        <taxon>Bryopsida</taxon>
        <taxon>Dicranidae</taxon>
        <taxon>Pseudoditrichales</taxon>
        <taxon>Ditrichaceae</taxon>
        <taxon>Ceratodon</taxon>
    </lineage>
</organism>
<dbReference type="EMBL" id="CM026429">
    <property type="protein sequence ID" value="KAG0563747.1"/>
    <property type="molecule type" value="Genomic_DNA"/>
</dbReference>
<evidence type="ECO:0000313" key="2">
    <source>
        <dbReference type="EMBL" id="KAG0563747.1"/>
    </source>
</evidence>
<evidence type="ECO:0000256" key="1">
    <source>
        <dbReference type="SAM" id="MobiDB-lite"/>
    </source>
</evidence>
<feature type="region of interest" description="Disordered" evidence="1">
    <location>
        <begin position="1"/>
        <end position="21"/>
    </location>
</feature>